<dbReference type="OrthoDB" id="6749095at2759"/>
<dbReference type="Proteomes" id="UP000801492">
    <property type="component" value="Unassembled WGS sequence"/>
</dbReference>
<reference evidence="2" key="1">
    <citation type="submission" date="2019-08" db="EMBL/GenBank/DDBJ databases">
        <title>The genome of the North American firefly Photinus pyralis.</title>
        <authorList>
            <consortium name="Photinus pyralis genome working group"/>
            <person name="Fallon T.R."/>
            <person name="Sander Lower S.E."/>
            <person name="Weng J.-K."/>
        </authorList>
    </citation>
    <scope>NUCLEOTIDE SEQUENCE</scope>
    <source>
        <strain evidence="2">TRF0915ILg1</strain>
        <tissue evidence="2">Whole body</tissue>
    </source>
</reference>
<name>A0A8K0CG08_IGNLU</name>
<keyword evidence="3" id="KW-1185">Reference proteome</keyword>
<keyword evidence="1" id="KW-0472">Membrane</keyword>
<dbReference type="AlphaFoldDB" id="A0A8K0CG08"/>
<sequence>MENFRESALSQMEDDFSKASTNLPEIIAEEDAAVGTLVIIVISAILSITLLFVMAVFIDCRHQKLDKIKQKRPKKILRISVPRFTKPKEPSEDKESFADKMHTEDTIVPSSVAVIV</sequence>
<gene>
    <name evidence="2" type="ORF">ILUMI_21661</name>
</gene>
<feature type="transmembrane region" description="Helical" evidence="1">
    <location>
        <begin position="32"/>
        <end position="58"/>
    </location>
</feature>
<organism evidence="2 3">
    <name type="scientific">Ignelater luminosus</name>
    <name type="common">Cucubano</name>
    <name type="synonym">Pyrophorus luminosus</name>
    <dbReference type="NCBI Taxonomy" id="2038154"/>
    <lineage>
        <taxon>Eukaryota</taxon>
        <taxon>Metazoa</taxon>
        <taxon>Ecdysozoa</taxon>
        <taxon>Arthropoda</taxon>
        <taxon>Hexapoda</taxon>
        <taxon>Insecta</taxon>
        <taxon>Pterygota</taxon>
        <taxon>Neoptera</taxon>
        <taxon>Endopterygota</taxon>
        <taxon>Coleoptera</taxon>
        <taxon>Polyphaga</taxon>
        <taxon>Elateriformia</taxon>
        <taxon>Elateroidea</taxon>
        <taxon>Elateridae</taxon>
        <taxon>Agrypninae</taxon>
        <taxon>Pyrophorini</taxon>
        <taxon>Ignelater</taxon>
    </lineage>
</organism>
<evidence type="ECO:0000256" key="1">
    <source>
        <dbReference type="SAM" id="Phobius"/>
    </source>
</evidence>
<keyword evidence="1" id="KW-0812">Transmembrane</keyword>
<keyword evidence="1" id="KW-1133">Transmembrane helix</keyword>
<accession>A0A8K0CG08</accession>
<dbReference type="EMBL" id="VTPC01090161">
    <property type="protein sequence ID" value="KAF2884516.1"/>
    <property type="molecule type" value="Genomic_DNA"/>
</dbReference>
<comment type="caution">
    <text evidence="2">The sequence shown here is derived from an EMBL/GenBank/DDBJ whole genome shotgun (WGS) entry which is preliminary data.</text>
</comment>
<proteinExistence type="predicted"/>
<protein>
    <submittedName>
        <fullName evidence="2">Uncharacterized protein</fullName>
    </submittedName>
</protein>
<evidence type="ECO:0000313" key="2">
    <source>
        <dbReference type="EMBL" id="KAF2884516.1"/>
    </source>
</evidence>
<evidence type="ECO:0000313" key="3">
    <source>
        <dbReference type="Proteomes" id="UP000801492"/>
    </source>
</evidence>